<evidence type="ECO:0000313" key="2">
    <source>
        <dbReference type="Proteomes" id="UP001204798"/>
    </source>
</evidence>
<dbReference type="Proteomes" id="UP001204798">
    <property type="component" value="Unassembled WGS sequence"/>
</dbReference>
<name>A0ABT2ESL6_9BACT</name>
<organism evidence="1 2">
    <name type="scientific">Candidatus Fervidibacter sacchari</name>
    <dbReference type="NCBI Taxonomy" id="1448929"/>
    <lineage>
        <taxon>Bacteria</taxon>
        <taxon>Candidatus Fervidibacterota</taxon>
        <taxon>Candidatus Fervidibacter</taxon>
    </lineage>
</organism>
<dbReference type="RefSeq" id="WP_259101510.1">
    <property type="nucleotide sequence ID" value="NZ_CP130454.1"/>
</dbReference>
<evidence type="ECO:0000313" key="1">
    <source>
        <dbReference type="EMBL" id="MCS3920963.1"/>
    </source>
</evidence>
<gene>
    <name evidence="1" type="ORF">M2350_003404</name>
</gene>
<keyword evidence="2" id="KW-1185">Reference proteome</keyword>
<dbReference type="EMBL" id="JANUCP010000008">
    <property type="protein sequence ID" value="MCS3920963.1"/>
    <property type="molecule type" value="Genomic_DNA"/>
</dbReference>
<reference evidence="1 2" key="1">
    <citation type="submission" date="2022-08" db="EMBL/GenBank/DDBJ databases">
        <title>Bacterial and archaeal communities from various locations to study Microbial Dark Matter (Phase II).</title>
        <authorList>
            <person name="Stepanauskas R."/>
        </authorList>
    </citation>
    <scope>NUCLEOTIDE SEQUENCE [LARGE SCALE GENOMIC DNA]</scope>
    <source>
        <strain evidence="1 2">PD1</strain>
    </source>
</reference>
<comment type="caution">
    <text evidence="1">The sequence shown here is derived from an EMBL/GenBank/DDBJ whole genome shotgun (WGS) entry which is preliminary data.</text>
</comment>
<accession>A0ABT2ESL6</accession>
<protein>
    <submittedName>
        <fullName evidence="1">Uncharacterized protein</fullName>
    </submittedName>
</protein>
<sequence>MCSKTNHATGFSQWLMTNLVASPFMGDGRLVIGDKFCNATFAISFPS</sequence>
<proteinExistence type="predicted"/>